<dbReference type="Gene3D" id="3.40.190.10">
    <property type="entry name" value="Periplasmic binding protein-like II"/>
    <property type="match status" value="1"/>
</dbReference>
<dbReference type="PIRSF" id="PIRSF017082">
    <property type="entry name" value="YflP"/>
    <property type="match status" value="1"/>
</dbReference>
<dbReference type="InterPro" id="IPR005064">
    <property type="entry name" value="BUG"/>
</dbReference>
<evidence type="ECO:0000256" key="1">
    <source>
        <dbReference type="ARBA" id="ARBA00006987"/>
    </source>
</evidence>
<comment type="similarity">
    <text evidence="1">Belongs to the UPF0065 (bug) family.</text>
</comment>
<dbReference type="Pfam" id="PF03401">
    <property type="entry name" value="TctC"/>
    <property type="match status" value="1"/>
</dbReference>
<sequence length="343" mass="35862">MAAPPVRDIRAQETFPTRPITLVVAWAPGGSSDLVGRLVAEGMSKQLGQPVVVENRPGASGSIGQASVARARADGYTILMSGRGTFAMLPHLLPNRGYDEMRDFAAIGLLCETPIYLCASARLGARNLAELIALAKAQPDQLNYASAGAGSSAHIATELFLAQADIKVQNVTYRGGAPAVQALITGEAQMAMVDAVTALPLIRAGQVTGIAVGSSERFPETPEIPTIGETLPGYEVSSQFALLAPSGTPQAVIQRLSTAMDATMRDPAVLDRMQAVAFIPRVGTPEAFRPTSRPRWRAGARSSGRAGSRWNSTAAAFLPDPVLPQGNAVPAEASVDRRAARGA</sequence>
<feature type="compositionally biased region" description="Low complexity" evidence="2">
    <location>
        <begin position="299"/>
        <end position="310"/>
    </location>
</feature>
<keyword evidence="4" id="KW-1185">Reference proteome</keyword>
<feature type="compositionally biased region" description="Basic and acidic residues" evidence="2">
    <location>
        <begin position="334"/>
        <end position="343"/>
    </location>
</feature>
<dbReference type="EMBL" id="JALBUU010000039">
    <property type="protein sequence ID" value="MCI0755636.1"/>
    <property type="molecule type" value="Genomic_DNA"/>
</dbReference>
<accession>A0ABS9W8T2</accession>
<comment type="caution">
    <text evidence="3">The sequence shown here is derived from an EMBL/GenBank/DDBJ whole genome shotgun (WGS) entry which is preliminary data.</text>
</comment>
<name>A0ABS9W8T2_9PROT</name>
<dbReference type="CDD" id="cd07012">
    <property type="entry name" value="PBP2_Bug_TTT"/>
    <property type="match status" value="1"/>
</dbReference>
<dbReference type="PANTHER" id="PTHR42928">
    <property type="entry name" value="TRICARBOXYLATE-BINDING PROTEIN"/>
    <property type="match status" value="1"/>
</dbReference>
<reference evidence="3 4" key="1">
    <citation type="submission" date="2022-03" db="EMBL/GenBank/DDBJ databases">
        <title>Complete genome analysis of Roseomonas KG 17.1 : a prolific producer of plant growth promoters.</title>
        <authorList>
            <person name="Saadouli I."/>
            <person name="Najjari A."/>
            <person name="Mosbah A."/>
            <person name="Ouzari H.I."/>
        </authorList>
    </citation>
    <scope>NUCLEOTIDE SEQUENCE [LARGE SCALE GENOMIC DNA]</scope>
    <source>
        <strain evidence="3 4">KG17-1</strain>
    </source>
</reference>
<organism evidence="3 4">
    <name type="scientific">Teichococcus vastitatis</name>
    <dbReference type="NCBI Taxonomy" id="2307076"/>
    <lineage>
        <taxon>Bacteria</taxon>
        <taxon>Pseudomonadati</taxon>
        <taxon>Pseudomonadota</taxon>
        <taxon>Alphaproteobacteria</taxon>
        <taxon>Acetobacterales</taxon>
        <taxon>Roseomonadaceae</taxon>
        <taxon>Roseomonas</taxon>
    </lineage>
</organism>
<dbReference type="InterPro" id="IPR042100">
    <property type="entry name" value="Bug_dom1"/>
</dbReference>
<feature type="region of interest" description="Disordered" evidence="2">
    <location>
        <begin position="288"/>
        <end position="343"/>
    </location>
</feature>
<dbReference type="RefSeq" id="WP_241793516.1">
    <property type="nucleotide sequence ID" value="NZ_JALBUU010000039.1"/>
</dbReference>
<dbReference type="SUPFAM" id="SSF53850">
    <property type="entry name" value="Periplasmic binding protein-like II"/>
    <property type="match status" value="1"/>
</dbReference>
<dbReference type="PANTHER" id="PTHR42928:SF5">
    <property type="entry name" value="BLR1237 PROTEIN"/>
    <property type="match status" value="1"/>
</dbReference>
<gene>
    <name evidence="3" type="ORF">MON41_18235</name>
</gene>
<protein>
    <submittedName>
        <fullName evidence="3">Tripartite tricarboxylate transporter substrate binding protein</fullName>
    </submittedName>
</protein>
<evidence type="ECO:0000256" key="2">
    <source>
        <dbReference type="SAM" id="MobiDB-lite"/>
    </source>
</evidence>
<evidence type="ECO:0000313" key="3">
    <source>
        <dbReference type="EMBL" id="MCI0755636.1"/>
    </source>
</evidence>
<dbReference type="Gene3D" id="3.40.190.150">
    <property type="entry name" value="Bordetella uptake gene, domain 1"/>
    <property type="match status" value="1"/>
</dbReference>
<dbReference type="Proteomes" id="UP001201985">
    <property type="component" value="Unassembled WGS sequence"/>
</dbReference>
<evidence type="ECO:0000313" key="4">
    <source>
        <dbReference type="Proteomes" id="UP001201985"/>
    </source>
</evidence>
<proteinExistence type="inferred from homology"/>